<evidence type="ECO:0000256" key="1">
    <source>
        <dbReference type="ARBA" id="ARBA00022574"/>
    </source>
</evidence>
<dbReference type="SUPFAM" id="SSF50978">
    <property type="entry name" value="WD40 repeat-like"/>
    <property type="match status" value="1"/>
</dbReference>
<dbReference type="AlphaFoldDB" id="A0A290QKA6"/>
<dbReference type="InterPro" id="IPR011600">
    <property type="entry name" value="Pept_C14_caspase"/>
</dbReference>
<feature type="domain" description="EF-hand" evidence="3">
    <location>
        <begin position="1044"/>
        <end position="1066"/>
    </location>
</feature>
<accession>A0A290QKA6</accession>
<name>A0A290QKA6_9BACT</name>
<evidence type="ECO:0000313" key="4">
    <source>
        <dbReference type="EMBL" id="ATC65778.1"/>
    </source>
</evidence>
<dbReference type="InterPro" id="IPR050505">
    <property type="entry name" value="WDR55/POC1"/>
</dbReference>
<dbReference type="InterPro" id="IPR029030">
    <property type="entry name" value="Caspase-like_dom_sf"/>
</dbReference>
<dbReference type="PANTHER" id="PTHR44019">
    <property type="entry name" value="WD REPEAT-CONTAINING PROTEIN 55"/>
    <property type="match status" value="1"/>
</dbReference>
<sequence>MSPRSFVSVILLIAFAGIIPTFGQDSKMVTVVDRNAPHPAVSNGHRENIVASFLSPDGSKLFTSDSKQLRVWDVASRRELSLLHVRTGGSSDWFATFVPEKKWLFTIGERGFTIINYETLAHVTGGSIYDAVDVVWDARHNRFLYVDNRGSVGEIVERDGTWTATLQGSLSYLNGYSAKPASLILLADGRLLIGLDKGHAIFDPVAWKEVSRVEGARRYFERGPAGTLFAVSAPDNKTKPATVEKLSETDISTLATLTLPSGSYVFSLRPDAFDAETNTLALTLGSSIALVDLETLKIREQIPVASLTPGNSSAYRIIHHPASKEWFLIAGQNVHLVDLQSKRHIATLGDNVFQPRLLASSPKGFEFVVSDRQENLKRVRFTSAGVQITDAKLSATALLYTAEGDLAFGNSASSEISFIEPARFPKPEYKLSTGKKLWSTPGHISASSDGSLIVVRAINSLAVISTLDGQVVFETEVPNQYIGNEKGTAAISPDNRVLVVYSPDGNILGFDLKTKKGLWTKAAPYGVRNGFFFLSAEVFACVARQAIEYRSTDTGDTMLEAPIYSHTLDRPLSCAISPDRKRLAIYDGAYVQVFDAELGEKLMEQYSFAQVTDLEFLGDSRYIVTAGEDNLLRIVDVDQRRELCSLALFAHSNDWVASAPDFRFDATDKAIDRMYVVSGATITPLESLFDKLYTPKLLAGLFTNAPVETPKVNFSELSPPPSVRLEFTEQARNLVVEDDLPPNTVDRDAIQVRATATASQAVLRELRLFQNGKLVATTAAQGTSQKHPFEVKLVPGENIFRAIAVNAQGTESRPAEVIVTYRPKTAGVVAGTAQPPTGLQLHLLIVGVNTYKNPKYNLNYAVADATAVKDKIEAQTKTIFTGVNVKFILNDQAQKSAITDAFKELTAKAGPRDVFVFYYAGHGVMTSDAKPEFYLVPHDVTQLYGADDALRQKGISSAELLELSKLMPAQKQLFILDACQSAGALTTIAMRGAAEEKAIAQLARSSGTHWLTASGSEQFATEFAQLGHGAFTYALLEGLAGRADTAGDGRITVNELKAFLESEVPEITQKHKGTPQFPSSYGFGQDFPITVIAK</sequence>
<protein>
    <recommendedName>
        <fullName evidence="3">EF-hand domain-containing protein</fullName>
    </recommendedName>
</protein>
<dbReference type="EMBL" id="CP023344">
    <property type="protein sequence ID" value="ATC65778.1"/>
    <property type="molecule type" value="Genomic_DNA"/>
</dbReference>
<evidence type="ECO:0000313" key="5">
    <source>
        <dbReference type="Proteomes" id="UP000217265"/>
    </source>
</evidence>
<dbReference type="KEGG" id="vbh:CMV30_18505"/>
<proteinExistence type="predicted"/>
<dbReference type="InterPro" id="IPR002048">
    <property type="entry name" value="EF_hand_dom"/>
</dbReference>
<dbReference type="Gene3D" id="3.40.50.1460">
    <property type="match status" value="1"/>
</dbReference>
<dbReference type="Pfam" id="PF00656">
    <property type="entry name" value="Peptidase_C14"/>
    <property type="match status" value="1"/>
</dbReference>
<organism evidence="4 5">
    <name type="scientific">Nibricoccus aquaticus</name>
    <dbReference type="NCBI Taxonomy" id="2576891"/>
    <lineage>
        <taxon>Bacteria</taxon>
        <taxon>Pseudomonadati</taxon>
        <taxon>Verrucomicrobiota</taxon>
        <taxon>Opitutia</taxon>
        <taxon>Opitutales</taxon>
        <taxon>Opitutaceae</taxon>
        <taxon>Nibricoccus</taxon>
    </lineage>
</organism>
<evidence type="ECO:0000256" key="2">
    <source>
        <dbReference type="ARBA" id="ARBA00022737"/>
    </source>
</evidence>
<dbReference type="GO" id="GO:0005509">
    <property type="term" value="F:calcium ion binding"/>
    <property type="evidence" value="ECO:0007669"/>
    <property type="project" value="InterPro"/>
</dbReference>
<evidence type="ECO:0000259" key="3">
    <source>
        <dbReference type="PROSITE" id="PS50222"/>
    </source>
</evidence>
<dbReference type="GO" id="GO:0004197">
    <property type="term" value="F:cysteine-type endopeptidase activity"/>
    <property type="evidence" value="ECO:0007669"/>
    <property type="project" value="InterPro"/>
</dbReference>
<dbReference type="GO" id="GO:0006508">
    <property type="term" value="P:proteolysis"/>
    <property type="evidence" value="ECO:0007669"/>
    <property type="project" value="InterPro"/>
</dbReference>
<dbReference type="Gene3D" id="2.130.10.10">
    <property type="entry name" value="YVTN repeat-like/Quinoprotein amine dehydrogenase"/>
    <property type="match status" value="3"/>
</dbReference>
<dbReference type="PROSITE" id="PS50222">
    <property type="entry name" value="EF_HAND_2"/>
    <property type="match status" value="1"/>
</dbReference>
<reference evidence="4 5" key="1">
    <citation type="submission" date="2017-09" db="EMBL/GenBank/DDBJ databases">
        <title>Complete genome sequence of Verrucomicrobial strain HZ-65, isolated from freshwater.</title>
        <authorList>
            <person name="Choi A."/>
        </authorList>
    </citation>
    <scope>NUCLEOTIDE SEQUENCE [LARGE SCALE GENOMIC DNA]</scope>
    <source>
        <strain evidence="4 5">HZ-65</strain>
    </source>
</reference>
<keyword evidence="5" id="KW-1185">Reference proteome</keyword>
<dbReference type="SMART" id="SM00320">
    <property type="entry name" value="WD40"/>
    <property type="match status" value="3"/>
</dbReference>
<dbReference type="OrthoDB" id="500003at2"/>
<dbReference type="InterPro" id="IPR001680">
    <property type="entry name" value="WD40_rpt"/>
</dbReference>
<dbReference type="RefSeq" id="WP_096057407.1">
    <property type="nucleotide sequence ID" value="NZ_CP023344.1"/>
</dbReference>
<dbReference type="SUPFAM" id="SSF52129">
    <property type="entry name" value="Caspase-like"/>
    <property type="match status" value="1"/>
</dbReference>
<dbReference type="Proteomes" id="UP000217265">
    <property type="component" value="Chromosome"/>
</dbReference>
<keyword evidence="1" id="KW-0853">WD repeat</keyword>
<dbReference type="Pfam" id="PF00400">
    <property type="entry name" value="WD40"/>
    <property type="match status" value="2"/>
</dbReference>
<dbReference type="InterPro" id="IPR036322">
    <property type="entry name" value="WD40_repeat_dom_sf"/>
</dbReference>
<gene>
    <name evidence="4" type="ORF">CMV30_18505</name>
</gene>
<dbReference type="SUPFAM" id="SSF50998">
    <property type="entry name" value="Quinoprotein alcohol dehydrogenase-like"/>
    <property type="match status" value="1"/>
</dbReference>
<dbReference type="InterPro" id="IPR015943">
    <property type="entry name" value="WD40/YVTN_repeat-like_dom_sf"/>
</dbReference>
<dbReference type="SUPFAM" id="SSF63829">
    <property type="entry name" value="Calcium-dependent phosphotriesterase"/>
    <property type="match status" value="1"/>
</dbReference>
<keyword evidence="2" id="KW-0677">Repeat</keyword>
<dbReference type="InterPro" id="IPR011047">
    <property type="entry name" value="Quinoprotein_ADH-like_sf"/>
</dbReference>
<dbReference type="PANTHER" id="PTHR44019:SF8">
    <property type="entry name" value="POC1 CENTRIOLAR PROTEIN HOMOLOG"/>
    <property type="match status" value="1"/>
</dbReference>